<comment type="caution">
    <text evidence="3">The sequence shown here is derived from an EMBL/GenBank/DDBJ whole genome shotgun (WGS) entry which is preliminary data.</text>
</comment>
<feature type="domain" description="FecR N-terminal" evidence="2">
    <location>
        <begin position="21"/>
        <end position="62"/>
    </location>
</feature>
<dbReference type="PANTHER" id="PTHR30273">
    <property type="entry name" value="PERIPLASMIC SIGNAL SENSOR AND SIGMA FACTOR ACTIVATOR FECR-RELATED"/>
    <property type="match status" value="1"/>
</dbReference>
<dbReference type="Pfam" id="PF04773">
    <property type="entry name" value="FecR"/>
    <property type="match status" value="1"/>
</dbReference>
<dbReference type="InterPro" id="IPR006860">
    <property type="entry name" value="FecR"/>
</dbReference>
<gene>
    <name evidence="3" type="ORF">J2W50_000422</name>
</gene>
<dbReference type="EMBL" id="JAVDSJ010000001">
    <property type="protein sequence ID" value="MDR6582247.1"/>
    <property type="molecule type" value="Genomic_DNA"/>
</dbReference>
<sequence length="348" mass="37692">MLSAATPHPDAADDVTGDALDQALQWFVILASGEVTPAQRQAFATWLVANPAHARQWEAVSRFQGMLQGMPSQAAGQALRGRGARGPRGPVRTSRRQVLALLLVAGTGALCYDRRHAYLALTADQRSAIGERREMLLPDGSRLVLDSDSAVDIRFADGLRRLVLRRGAIMVETAHLAAWAEQPFYVDTAQGRVQALGTRFVVRQEASPGWRQAGRSRVEVMAGAVRITPARNAVGSALVGQGQQAVFDDVTVGAVAALDPNAQAWTQGMLIARERPLGDLLAELGRYRPGLLQVDDAVAQIPVNGVFPLEDTDRVLAALEHAFPIRIQRHTRYWTRVVAAVQKKSGQP</sequence>
<dbReference type="InterPro" id="IPR032623">
    <property type="entry name" value="FecR_N"/>
</dbReference>
<evidence type="ECO:0000313" key="4">
    <source>
        <dbReference type="Proteomes" id="UP001260715"/>
    </source>
</evidence>
<dbReference type="PANTHER" id="PTHR30273:SF2">
    <property type="entry name" value="PROTEIN FECR"/>
    <property type="match status" value="1"/>
</dbReference>
<evidence type="ECO:0000259" key="1">
    <source>
        <dbReference type="Pfam" id="PF04773"/>
    </source>
</evidence>
<evidence type="ECO:0000313" key="3">
    <source>
        <dbReference type="EMBL" id="MDR6582247.1"/>
    </source>
</evidence>
<keyword evidence="4" id="KW-1185">Reference proteome</keyword>
<name>A0ABU1P8L4_9BURK</name>
<accession>A0ABU1P8L4</accession>
<keyword evidence="3" id="KW-0812">Transmembrane</keyword>
<reference evidence="3 4" key="1">
    <citation type="submission" date="2023-07" db="EMBL/GenBank/DDBJ databases">
        <title>Sorghum-associated microbial communities from plants grown in Nebraska, USA.</title>
        <authorList>
            <person name="Schachtman D."/>
        </authorList>
    </citation>
    <scope>NUCLEOTIDE SEQUENCE [LARGE SCALE GENOMIC DNA]</scope>
    <source>
        <strain evidence="3 4">596</strain>
    </source>
</reference>
<dbReference type="PIRSF" id="PIRSF018266">
    <property type="entry name" value="FecR"/>
    <property type="match status" value="1"/>
</dbReference>
<dbReference type="RefSeq" id="WP_102662867.1">
    <property type="nucleotide sequence ID" value="NZ_JAVDSJ010000001.1"/>
</dbReference>
<feature type="domain" description="FecR protein" evidence="1">
    <location>
        <begin position="126"/>
        <end position="226"/>
    </location>
</feature>
<dbReference type="Gene3D" id="2.60.120.1440">
    <property type="match status" value="1"/>
</dbReference>
<proteinExistence type="predicted"/>
<dbReference type="Pfam" id="PF16220">
    <property type="entry name" value="DUF4880"/>
    <property type="match status" value="1"/>
</dbReference>
<protein>
    <submittedName>
        <fullName evidence="3">Transmembrane sensor</fullName>
    </submittedName>
</protein>
<dbReference type="Proteomes" id="UP001260715">
    <property type="component" value="Unassembled WGS sequence"/>
</dbReference>
<organism evidence="3 4">
    <name type="scientific">Herbaspirillum frisingense</name>
    <dbReference type="NCBI Taxonomy" id="92645"/>
    <lineage>
        <taxon>Bacteria</taxon>
        <taxon>Pseudomonadati</taxon>
        <taxon>Pseudomonadota</taxon>
        <taxon>Betaproteobacteria</taxon>
        <taxon>Burkholderiales</taxon>
        <taxon>Oxalobacteraceae</taxon>
        <taxon>Herbaspirillum</taxon>
    </lineage>
</organism>
<dbReference type="InterPro" id="IPR012373">
    <property type="entry name" value="Ferrdict_sens_TM"/>
</dbReference>
<keyword evidence="3" id="KW-0472">Membrane</keyword>
<evidence type="ECO:0000259" key="2">
    <source>
        <dbReference type="Pfam" id="PF16220"/>
    </source>
</evidence>